<keyword evidence="1" id="KW-1133">Transmembrane helix</keyword>
<name>A0ABN6D7F1_9BURK</name>
<keyword evidence="1" id="KW-0812">Transmembrane</keyword>
<sequence>MNWLGKLPGYQRTPYGVEVRLLRMLPSGLLAGVVLPACMSALARLVFNQGTSAEIEHNLQTFDFVMVGLAVFIWIASLTVAIGCVIVWLMKGPAYVADGYNVSDSDKPKI</sequence>
<keyword evidence="3" id="KW-1185">Reference proteome</keyword>
<gene>
    <name evidence="2" type="ORF">MIZ03_2870</name>
</gene>
<dbReference type="Proteomes" id="UP000824366">
    <property type="component" value="Chromosome"/>
</dbReference>
<organism evidence="2 3">
    <name type="scientific">Rhodoferax lithotrophicus</name>
    <dbReference type="NCBI Taxonomy" id="2798804"/>
    <lineage>
        <taxon>Bacteria</taxon>
        <taxon>Pseudomonadati</taxon>
        <taxon>Pseudomonadota</taxon>
        <taxon>Betaproteobacteria</taxon>
        <taxon>Burkholderiales</taxon>
        <taxon>Comamonadaceae</taxon>
        <taxon>Rhodoferax</taxon>
    </lineage>
</organism>
<keyword evidence="1" id="KW-0472">Membrane</keyword>
<evidence type="ECO:0000256" key="1">
    <source>
        <dbReference type="SAM" id="Phobius"/>
    </source>
</evidence>
<dbReference type="RefSeq" id="WP_223903978.1">
    <property type="nucleotide sequence ID" value="NZ_AP024238.1"/>
</dbReference>
<feature type="transmembrane region" description="Helical" evidence="1">
    <location>
        <begin position="21"/>
        <end position="47"/>
    </location>
</feature>
<evidence type="ECO:0000313" key="3">
    <source>
        <dbReference type="Proteomes" id="UP000824366"/>
    </source>
</evidence>
<protein>
    <submittedName>
        <fullName evidence="2">Uncharacterized protein</fullName>
    </submittedName>
</protein>
<feature type="transmembrane region" description="Helical" evidence="1">
    <location>
        <begin position="67"/>
        <end position="90"/>
    </location>
</feature>
<accession>A0ABN6D7F1</accession>
<proteinExistence type="predicted"/>
<evidence type="ECO:0000313" key="2">
    <source>
        <dbReference type="EMBL" id="BCO27977.1"/>
    </source>
</evidence>
<reference evidence="2 3" key="1">
    <citation type="journal article" date="2021" name="Microbiol. Spectr.">
        <title>A Single Bacterium Capable of Oxidation and Reduction of Iron at Circumneutral pH.</title>
        <authorList>
            <person name="Kato S."/>
            <person name="Ohkuma M."/>
        </authorList>
    </citation>
    <scope>NUCLEOTIDE SEQUENCE [LARGE SCALE GENOMIC DNA]</scope>
    <source>
        <strain evidence="2 3">MIZ03</strain>
    </source>
</reference>
<dbReference type="EMBL" id="AP024238">
    <property type="protein sequence ID" value="BCO27977.1"/>
    <property type="molecule type" value="Genomic_DNA"/>
</dbReference>